<keyword evidence="8" id="KW-1185">Reference proteome</keyword>
<evidence type="ECO:0000256" key="2">
    <source>
        <dbReference type="ARBA" id="ARBA00022692"/>
    </source>
</evidence>
<protein>
    <submittedName>
        <fullName evidence="7">Fusaric acid resistance protein-like</fullName>
    </submittedName>
</protein>
<evidence type="ECO:0000256" key="1">
    <source>
        <dbReference type="ARBA" id="ARBA00004141"/>
    </source>
</evidence>
<feature type="transmembrane region" description="Helical" evidence="5">
    <location>
        <begin position="144"/>
        <end position="162"/>
    </location>
</feature>
<reference evidence="8" key="1">
    <citation type="journal article" date="2017" name="Genome Announc.">
        <title>Draft Genome Sequence of Terrimicrobium sacchariphilum NM-5T, a Facultative Anaerobic Soil Bacterium of the Class Spartobacteria.</title>
        <authorList>
            <person name="Qiu Y.L."/>
            <person name="Tourlousse D.M."/>
            <person name="Matsuura N."/>
            <person name="Ohashi A."/>
            <person name="Sekiguchi Y."/>
        </authorList>
    </citation>
    <scope>NUCLEOTIDE SEQUENCE [LARGE SCALE GENOMIC DNA]</scope>
    <source>
        <strain evidence="8">NM-5</strain>
    </source>
</reference>
<name>A0A146G2T8_TERSA</name>
<evidence type="ECO:0000256" key="3">
    <source>
        <dbReference type="ARBA" id="ARBA00022989"/>
    </source>
</evidence>
<dbReference type="GO" id="GO:0016020">
    <property type="term" value="C:membrane"/>
    <property type="evidence" value="ECO:0007669"/>
    <property type="project" value="UniProtKB-SubCell"/>
</dbReference>
<comment type="subcellular location">
    <subcellularLocation>
        <location evidence="1">Membrane</location>
        <topology evidence="1">Multi-pass membrane protein</topology>
    </subcellularLocation>
</comment>
<feature type="domain" description="Integral membrane bound transporter" evidence="6">
    <location>
        <begin position="34"/>
        <end position="152"/>
    </location>
</feature>
<evidence type="ECO:0000259" key="6">
    <source>
        <dbReference type="Pfam" id="PF13515"/>
    </source>
</evidence>
<dbReference type="InParanoid" id="A0A146G2T8"/>
<feature type="transmembrane region" description="Helical" evidence="5">
    <location>
        <begin position="67"/>
        <end position="83"/>
    </location>
</feature>
<keyword evidence="2 5" id="KW-0812">Transmembrane</keyword>
<evidence type="ECO:0000313" key="8">
    <source>
        <dbReference type="Proteomes" id="UP000076023"/>
    </source>
</evidence>
<sequence length="176" mass="19067">MEILKKLGERYVRGSWFDVVAVLAGSLVLGVGFWSLGRQDPMWAIIAFVLVYEPGEGEVLDHALTRLCWTVIGSVLAVAALTLGGVQKWVLPASLAIAMMLGIFFTPSLAARRVLLVTVALIVGSTLMQPSSDLFIAITRSVEVAVGSFLAVGVSAVSVRWVRRGGPRQRKRFLEK</sequence>
<evidence type="ECO:0000256" key="5">
    <source>
        <dbReference type="SAM" id="Phobius"/>
    </source>
</evidence>
<proteinExistence type="predicted"/>
<accession>A0A146G2T8</accession>
<organism evidence="7 8">
    <name type="scientific">Terrimicrobium sacchariphilum</name>
    <dbReference type="NCBI Taxonomy" id="690879"/>
    <lineage>
        <taxon>Bacteria</taxon>
        <taxon>Pseudomonadati</taxon>
        <taxon>Verrucomicrobiota</taxon>
        <taxon>Terrimicrobiia</taxon>
        <taxon>Terrimicrobiales</taxon>
        <taxon>Terrimicrobiaceae</taxon>
        <taxon>Terrimicrobium</taxon>
    </lineage>
</organism>
<feature type="transmembrane region" description="Helical" evidence="5">
    <location>
        <begin position="89"/>
        <end position="107"/>
    </location>
</feature>
<evidence type="ECO:0000313" key="7">
    <source>
        <dbReference type="EMBL" id="GAT32155.1"/>
    </source>
</evidence>
<dbReference type="Proteomes" id="UP000076023">
    <property type="component" value="Unassembled WGS sequence"/>
</dbReference>
<dbReference type="InterPro" id="IPR049453">
    <property type="entry name" value="Memb_transporter_dom"/>
</dbReference>
<dbReference type="RefSeq" id="WP_075078002.1">
    <property type="nucleotide sequence ID" value="NZ_BDCO01000002.1"/>
</dbReference>
<dbReference type="AlphaFoldDB" id="A0A146G2T8"/>
<keyword evidence="3 5" id="KW-1133">Transmembrane helix</keyword>
<dbReference type="Pfam" id="PF13515">
    <property type="entry name" value="FUSC_2"/>
    <property type="match status" value="1"/>
</dbReference>
<gene>
    <name evidence="7" type="ORF">TSACC_2552</name>
</gene>
<dbReference type="OrthoDB" id="8447972at2"/>
<keyword evidence="4 5" id="KW-0472">Membrane</keyword>
<evidence type="ECO:0000256" key="4">
    <source>
        <dbReference type="ARBA" id="ARBA00023136"/>
    </source>
</evidence>
<comment type="caution">
    <text evidence="7">The sequence shown here is derived from an EMBL/GenBank/DDBJ whole genome shotgun (WGS) entry which is preliminary data.</text>
</comment>
<dbReference type="EMBL" id="BDCO01000002">
    <property type="protein sequence ID" value="GAT32155.1"/>
    <property type="molecule type" value="Genomic_DNA"/>
</dbReference>
<feature type="transmembrane region" description="Helical" evidence="5">
    <location>
        <begin position="16"/>
        <end position="36"/>
    </location>
</feature>